<evidence type="ECO:0000256" key="2">
    <source>
        <dbReference type="ARBA" id="ARBA00022763"/>
    </source>
</evidence>
<protein>
    <submittedName>
        <fullName evidence="5">Uncharacterized protein</fullName>
    </submittedName>
</protein>
<dbReference type="Gene3D" id="1.20.5.4980">
    <property type="match status" value="1"/>
</dbReference>
<dbReference type="Pfam" id="PF09415">
    <property type="entry name" value="CENP-X"/>
    <property type="match status" value="1"/>
</dbReference>
<dbReference type="AlphaFoldDB" id="A0A3M0J2R0"/>
<dbReference type="GO" id="GO:0003677">
    <property type="term" value="F:DNA binding"/>
    <property type="evidence" value="ECO:0007669"/>
    <property type="project" value="UniProtKB-KW"/>
</dbReference>
<gene>
    <name evidence="5" type="ORF">DUI87_28165</name>
</gene>
<proteinExistence type="inferred from homology"/>
<keyword evidence="4" id="KW-0234">DNA repair</keyword>
<comment type="caution">
    <text evidence="5">The sequence shown here is derived from an EMBL/GenBank/DDBJ whole genome shotgun (WGS) entry which is preliminary data.</text>
</comment>
<dbReference type="OrthoDB" id="2500381at2759"/>
<evidence type="ECO:0000256" key="3">
    <source>
        <dbReference type="ARBA" id="ARBA00023125"/>
    </source>
</evidence>
<keyword evidence="6" id="KW-1185">Reference proteome</keyword>
<evidence type="ECO:0000313" key="5">
    <source>
        <dbReference type="EMBL" id="RMB95178.1"/>
    </source>
</evidence>
<dbReference type="EMBL" id="QRBI01000187">
    <property type="protein sequence ID" value="RMB95178.1"/>
    <property type="molecule type" value="Genomic_DNA"/>
</dbReference>
<dbReference type="GO" id="GO:0006281">
    <property type="term" value="P:DNA repair"/>
    <property type="evidence" value="ECO:0007669"/>
    <property type="project" value="UniProtKB-KW"/>
</dbReference>
<keyword evidence="3" id="KW-0238">DNA-binding</keyword>
<evidence type="ECO:0000256" key="4">
    <source>
        <dbReference type="ARBA" id="ARBA00023204"/>
    </source>
</evidence>
<comment type="similarity">
    <text evidence="1">Belongs to the CENP-X/MHF2 family.</text>
</comment>
<reference evidence="5 6" key="1">
    <citation type="submission" date="2018-07" db="EMBL/GenBank/DDBJ databases">
        <title>A high quality draft genome assembly of the barn swallow (H. rustica rustica).</title>
        <authorList>
            <person name="Formenti G."/>
            <person name="Chiara M."/>
            <person name="Poveda L."/>
            <person name="Francoijs K.-J."/>
            <person name="Bonisoli-Alquati A."/>
            <person name="Canova L."/>
            <person name="Gianfranceschi L."/>
            <person name="Horner D.S."/>
            <person name="Saino N."/>
        </authorList>
    </citation>
    <scope>NUCLEOTIDE SEQUENCE [LARGE SCALE GENOMIC DNA]</scope>
    <source>
        <strain evidence="5">Chelidonia</strain>
        <tissue evidence="5">Blood</tissue>
    </source>
</reference>
<organism evidence="5 6">
    <name type="scientific">Hirundo rustica rustica</name>
    <dbReference type="NCBI Taxonomy" id="333673"/>
    <lineage>
        <taxon>Eukaryota</taxon>
        <taxon>Metazoa</taxon>
        <taxon>Chordata</taxon>
        <taxon>Craniata</taxon>
        <taxon>Vertebrata</taxon>
        <taxon>Euteleostomi</taxon>
        <taxon>Archelosauria</taxon>
        <taxon>Archosauria</taxon>
        <taxon>Dinosauria</taxon>
        <taxon>Saurischia</taxon>
        <taxon>Theropoda</taxon>
        <taxon>Coelurosauria</taxon>
        <taxon>Aves</taxon>
        <taxon>Neognathae</taxon>
        <taxon>Neoaves</taxon>
        <taxon>Telluraves</taxon>
        <taxon>Australaves</taxon>
        <taxon>Passeriformes</taxon>
        <taxon>Sylvioidea</taxon>
        <taxon>Hirundinidae</taxon>
        <taxon>Hirundo</taxon>
    </lineage>
</organism>
<keyword evidence="2" id="KW-0227">DNA damage</keyword>
<accession>A0A3M0J2R0</accession>
<sequence length="103" mass="11636">MEERAGFRKDTVDRLLRLHFRDGRTRVNADAQLLMAEMLKVFVRDRDGATDAKVDEGEEANDLDIGEKKKPKLDTGITVLGPNPAQQLPELNRTLIFTEEAVD</sequence>
<evidence type="ECO:0000256" key="1">
    <source>
        <dbReference type="ARBA" id="ARBA00009359"/>
    </source>
</evidence>
<name>A0A3M0J2R0_HIRRU</name>
<dbReference type="STRING" id="333673.A0A3M0J2R0"/>
<dbReference type="InterPro" id="IPR018552">
    <property type="entry name" value="CENP-X"/>
</dbReference>
<evidence type="ECO:0000313" key="6">
    <source>
        <dbReference type="Proteomes" id="UP000269221"/>
    </source>
</evidence>
<dbReference type="GO" id="GO:0051382">
    <property type="term" value="P:kinetochore assembly"/>
    <property type="evidence" value="ECO:0007669"/>
    <property type="project" value="InterPro"/>
</dbReference>
<dbReference type="Proteomes" id="UP000269221">
    <property type="component" value="Unassembled WGS sequence"/>
</dbReference>